<proteinExistence type="predicted"/>
<dbReference type="InterPro" id="IPR029016">
    <property type="entry name" value="GAF-like_dom_sf"/>
</dbReference>
<reference evidence="4 5" key="2">
    <citation type="journal article" date="2009" name="Genome Res.">
        <title>Ortho-proteogenomics: multiple proteomes investigation through orthology and a new MS-based protocol.</title>
        <authorList>
            <person name="Gallien S."/>
            <person name="Perrodou E."/>
            <person name="Carapito C."/>
            <person name="Deshayes C."/>
            <person name="Reyrat J.M."/>
            <person name="Van Dorsselaer A."/>
            <person name="Poch O."/>
            <person name="Schaeffer C."/>
            <person name="Lecompte O."/>
        </authorList>
    </citation>
    <scope>NUCLEOTIDE SEQUENCE [LARGE SCALE GENOMIC DNA]</scope>
    <source>
        <strain evidence="5">ATCC 700084 / mc(2)155</strain>
    </source>
</reference>
<dbReference type="Proteomes" id="UP000006158">
    <property type="component" value="Chromosome"/>
</dbReference>
<dbReference type="AlphaFoldDB" id="I7FSM1"/>
<dbReference type="PATRIC" id="fig|246196.56.peg.5527"/>
<evidence type="ECO:0000313" key="5">
    <source>
        <dbReference type="Proteomes" id="UP000006158"/>
    </source>
</evidence>
<dbReference type="InterPro" id="IPR003018">
    <property type="entry name" value="GAF"/>
</dbReference>
<evidence type="ECO:0000256" key="1">
    <source>
        <dbReference type="ARBA" id="ARBA00023015"/>
    </source>
</evidence>
<evidence type="ECO:0000313" key="4">
    <source>
        <dbReference type="EMBL" id="AFP41843.1"/>
    </source>
</evidence>
<accession>I7FSM1</accession>
<dbReference type="GO" id="GO:0003723">
    <property type="term" value="F:RNA binding"/>
    <property type="evidence" value="ECO:0007669"/>
    <property type="project" value="InterPro"/>
</dbReference>
<dbReference type="PROSITE" id="PS50921">
    <property type="entry name" value="ANTAR"/>
    <property type="match status" value="1"/>
</dbReference>
<evidence type="ECO:0000256" key="2">
    <source>
        <dbReference type="ARBA" id="ARBA00023163"/>
    </source>
</evidence>
<dbReference type="InterPro" id="IPR012074">
    <property type="entry name" value="GAF_ANTAR"/>
</dbReference>
<keyword evidence="1" id="KW-0805">Transcription regulation</keyword>
<reference evidence="4 5" key="1">
    <citation type="journal article" date="2007" name="Genome Biol.">
        <title>Interrupted coding sequences in Mycobacterium smegmatis: authentic mutations or sequencing errors?</title>
        <authorList>
            <person name="Deshayes C."/>
            <person name="Perrodou E."/>
            <person name="Gallien S."/>
            <person name="Euphrasie D."/>
            <person name="Schaeffer C."/>
            <person name="Van-Dorsselaer A."/>
            <person name="Poch O."/>
            <person name="Lecompte O."/>
            <person name="Reyrat J.M."/>
        </authorList>
    </citation>
    <scope>NUCLEOTIDE SEQUENCE [LARGE SCALE GENOMIC DNA]</scope>
    <source>
        <strain evidence="5">ATCC 700084 / mc(2)155</strain>
    </source>
</reference>
<dbReference type="SUPFAM" id="SSF55781">
    <property type="entry name" value="GAF domain-like"/>
    <property type="match status" value="1"/>
</dbReference>
<sequence length="260" mass="28714">MVGSEYPQATLSLIDRCRPEWNMSVSQNEAISQQISNLIRDVHTRRATDVDAVLGELTESAVEYVAGAQYAGITIAGRDGKVRTAAATGEYPEILDEIQQRVENGPCLAAAWEQHVIRIDDMESEQRWPAYCRQALLETPIRSVVAFQLYADNQTMGALNFYSETAGAFDAEAVESGLIIATHAALMWSLMRRDEQFRSALASRDLIGQAKGMLMERYRIDAGQAFEVLKKLSQGANTPLVDVAREIVTTAERPADVSTQ</sequence>
<protein>
    <submittedName>
        <fullName evidence="4">Response regulator receiver and ANTAR domain protein</fullName>
    </submittedName>
</protein>
<dbReference type="EMBL" id="CP001663">
    <property type="protein sequence ID" value="AFP41843.1"/>
    <property type="molecule type" value="Genomic_DNA"/>
</dbReference>
<keyword evidence="2" id="KW-0804">Transcription</keyword>
<dbReference type="InterPro" id="IPR005561">
    <property type="entry name" value="ANTAR"/>
</dbReference>
<dbReference type="Pfam" id="PF13185">
    <property type="entry name" value="GAF_2"/>
    <property type="match status" value="1"/>
</dbReference>
<dbReference type="Pfam" id="PF03861">
    <property type="entry name" value="ANTAR"/>
    <property type="match status" value="1"/>
</dbReference>
<name>I7FSM1_MYCS2</name>
<gene>
    <name evidence="4" type="ordered locus">MSMEI_5402</name>
</gene>
<dbReference type="SMART" id="SM01012">
    <property type="entry name" value="ANTAR"/>
    <property type="match status" value="1"/>
</dbReference>
<dbReference type="PIRSF" id="PIRSF036625">
    <property type="entry name" value="GAF_ANTAR"/>
    <property type="match status" value="1"/>
</dbReference>
<dbReference type="Gene3D" id="1.10.10.10">
    <property type="entry name" value="Winged helix-like DNA-binding domain superfamily/Winged helix DNA-binding domain"/>
    <property type="match status" value="1"/>
</dbReference>
<dbReference type="KEGG" id="msg:MSMEI_5402"/>
<dbReference type="InterPro" id="IPR036388">
    <property type="entry name" value="WH-like_DNA-bd_sf"/>
</dbReference>
<organism evidence="4 5">
    <name type="scientific">Mycolicibacterium smegmatis (strain ATCC 700084 / mc(2)155)</name>
    <name type="common">Mycobacterium smegmatis</name>
    <dbReference type="NCBI Taxonomy" id="246196"/>
    <lineage>
        <taxon>Bacteria</taxon>
        <taxon>Bacillati</taxon>
        <taxon>Actinomycetota</taxon>
        <taxon>Actinomycetes</taxon>
        <taxon>Mycobacteriales</taxon>
        <taxon>Mycobacteriaceae</taxon>
        <taxon>Mycolicibacterium</taxon>
    </lineage>
</organism>
<evidence type="ECO:0000259" key="3">
    <source>
        <dbReference type="PROSITE" id="PS50921"/>
    </source>
</evidence>
<dbReference type="Gene3D" id="3.30.450.40">
    <property type="match status" value="1"/>
</dbReference>
<feature type="domain" description="ANTAR" evidence="3">
    <location>
        <begin position="187"/>
        <end position="248"/>
    </location>
</feature>